<keyword evidence="1" id="KW-1133">Transmembrane helix</keyword>
<organism evidence="3 4">
    <name type="scientific">endosymbiont of Lamellibrachia luymesi</name>
    <dbReference type="NCBI Taxonomy" id="2200907"/>
    <lineage>
        <taxon>Bacteria</taxon>
        <taxon>Pseudomonadati</taxon>
        <taxon>Pseudomonadota</taxon>
        <taxon>Gammaproteobacteria</taxon>
        <taxon>sulfur-oxidizing symbionts</taxon>
    </lineage>
</organism>
<dbReference type="EMBL" id="QFXD01000214">
    <property type="protein sequence ID" value="RDH89526.1"/>
    <property type="molecule type" value="Genomic_DNA"/>
</dbReference>
<keyword evidence="1" id="KW-0812">Transmembrane</keyword>
<proteinExistence type="predicted"/>
<gene>
    <name evidence="3" type="ORF">DIZ79_11745</name>
</gene>
<evidence type="ECO:0000313" key="4">
    <source>
        <dbReference type="Proteomes" id="UP000255508"/>
    </source>
</evidence>
<dbReference type="AlphaFoldDB" id="A0A370DVL0"/>
<feature type="domain" description="CHASE2" evidence="2">
    <location>
        <begin position="60"/>
        <end position="402"/>
    </location>
</feature>
<accession>A0A370DVL0</accession>
<reference evidence="3 4" key="1">
    <citation type="journal article" date="2018" name="ISME J.">
        <title>Endosymbiont genomes yield clues of tubeworm success.</title>
        <authorList>
            <person name="Li Y."/>
            <person name="Liles M.R."/>
            <person name="Halanych K.M."/>
        </authorList>
    </citation>
    <scope>NUCLEOTIDE SEQUENCE [LARGE SCALE GENOMIC DNA]</scope>
    <source>
        <strain evidence="3">A1422</strain>
    </source>
</reference>
<dbReference type="SMART" id="SM01080">
    <property type="entry name" value="CHASE2"/>
    <property type="match status" value="1"/>
</dbReference>
<protein>
    <recommendedName>
        <fullName evidence="2">CHASE2 domain-containing protein</fullName>
    </recommendedName>
</protein>
<feature type="transmembrane region" description="Helical" evidence="1">
    <location>
        <begin position="393"/>
        <end position="413"/>
    </location>
</feature>
<feature type="transmembrane region" description="Helical" evidence="1">
    <location>
        <begin position="425"/>
        <end position="448"/>
    </location>
</feature>
<sequence length="484" mass="54549">MLLCIACVLPFLLPQLSESILTGLCQAIGPRQTFALFVVRWIFYSFLGVGILTLNPFGLGDVADQASQDAFYKVMAPLYQSSAQKDILVVLQNDRTIDALHSQGAIRANEWPLLYQDHGVILERLGRYNARAVFVDVYFKKERSIDSSLPRMERRLQRVQERFKTRYLFAGGYSDEELTPIQKSLDSKFWLTVNGWEGYEKGYPLRDGGRYTSAYELYRIACLGDSPLDSCAKDVLDESPVVEGTALSVRWGSRPAPPPFPEVITDVCSGKQDDIAEMARQLFWGLVNDFVDYDGDQALEVPCPYQQVLFADDLLYFDKMGTPEQKERLRSLVENKIVLYGLHLEGLHGIVRSPVHGLLPGVMLHAMALDNLMSDGQDVVRAANEELDRLNQWAWVVVAGLISLLLLFIDMKGRVNNKWMEYSRSLVVAFGIFSILVLAGGMFLILRYEPLNSIGYLALLGIVGQFVNSELTKRVVIIIERVLK</sequence>
<feature type="transmembrane region" description="Helical" evidence="1">
    <location>
        <begin position="454"/>
        <end position="471"/>
    </location>
</feature>
<evidence type="ECO:0000313" key="3">
    <source>
        <dbReference type="EMBL" id="RDH89526.1"/>
    </source>
</evidence>
<comment type="caution">
    <text evidence="3">The sequence shown here is derived from an EMBL/GenBank/DDBJ whole genome shotgun (WGS) entry which is preliminary data.</text>
</comment>
<name>A0A370DVL0_9GAMM</name>
<dbReference type="Pfam" id="PF05226">
    <property type="entry name" value="CHASE2"/>
    <property type="match status" value="1"/>
</dbReference>
<dbReference type="Proteomes" id="UP000255508">
    <property type="component" value="Unassembled WGS sequence"/>
</dbReference>
<evidence type="ECO:0000259" key="2">
    <source>
        <dbReference type="SMART" id="SM01080"/>
    </source>
</evidence>
<evidence type="ECO:0000256" key="1">
    <source>
        <dbReference type="SAM" id="Phobius"/>
    </source>
</evidence>
<keyword evidence="1" id="KW-0472">Membrane</keyword>
<dbReference type="InterPro" id="IPR007890">
    <property type="entry name" value="CHASE2"/>
</dbReference>